<keyword evidence="4" id="KW-1185">Reference proteome</keyword>
<feature type="signal peptide" evidence="1">
    <location>
        <begin position="1"/>
        <end position="17"/>
    </location>
</feature>
<gene>
    <name evidence="3" type="ORF">EJB05_46427</name>
</gene>
<keyword evidence="1" id="KW-0732">Signal</keyword>
<dbReference type="PANTHER" id="PTHR33326">
    <property type="entry name" value="OS05G0543800 PROTEIN"/>
    <property type="match status" value="1"/>
</dbReference>
<feature type="non-terminal residue" evidence="3">
    <location>
        <position position="1"/>
    </location>
</feature>
<evidence type="ECO:0000313" key="3">
    <source>
        <dbReference type="EMBL" id="TVU12770.1"/>
    </source>
</evidence>
<dbReference type="Gramene" id="TVU12770">
    <property type="protein sequence ID" value="TVU12770"/>
    <property type="gene ID" value="EJB05_46427"/>
</dbReference>
<protein>
    <recommendedName>
        <fullName evidence="2">DUF3615 domain-containing protein</fullName>
    </recommendedName>
</protein>
<evidence type="ECO:0000313" key="4">
    <source>
        <dbReference type="Proteomes" id="UP000324897"/>
    </source>
</evidence>
<dbReference type="Proteomes" id="UP000324897">
    <property type="component" value="Chromosome 3"/>
</dbReference>
<feature type="chain" id="PRO_5023807085" description="DUF3615 domain-containing protein" evidence="1">
    <location>
        <begin position="18"/>
        <end position="164"/>
    </location>
</feature>
<proteinExistence type="predicted"/>
<evidence type="ECO:0000259" key="2">
    <source>
        <dbReference type="Pfam" id="PF12274"/>
    </source>
</evidence>
<dbReference type="EMBL" id="RWGY01000039">
    <property type="protein sequence ID" value="TVU12770.1"/>
    <property type="molecule type" value="Genomic_DNA"/>
</dbReference>
<sequence length="164" mass="18761">LSAIISIKALLFSLFRANHLGSKPSGLDRAYEFNGDVKFSRFDEDDRSYYHFNFMTKTGNLFFAELLELQRRGDSVVSCCCIIGRNNNKEGLCYGCNRYYDTEVKHPKNTDAYTGGLVDCEYFGFGGDPCSDDDDDENTQVAKLWIKFEGEHAPFVRENIITWK</sequence>
<organism evidence="3 4">
    <name type="scientific">Eragrostis curvula</name>
    <name type="common">weeping love grass</name>
    <dbReference type="NCBI Taxonomy" id="38414"/>
    <lineage>
        <taxon>Eukaryota</taxon>
        <taxon>Viridiplantae</taxon>
        <taxon>Streptophyta</taxon>
        <taxon>Embryophyta</taxon>
        <taxon>Tracheophyta</taxon>
        <taxon>Spermatophyta</taxon>
        <taxon>Magnoliopsida</taxon>
        <taxon>Liliopsida</taxon>
        <taxon>Poales</taxon>
        <taxon>Poaceae</taxon>
        <taxon>PACMAD clade</taxon>
        <taxon>Chloridoideae</taxon>
        <taxon>Eragrostideae</taxon>
        <taxon>Eragrostidinae</taxon>
        <taxon>Eragrostis</taxon>
    </lineage>
</organism>
<name>A0A5J9TN81_9POAL</name>
<dbReference type="InterPro" id="IPR022059">
    <property type="entry name" value="DUF3615"/>
</dbReference>
<feature type="domain" description="DUF3615" evidence="2">
    <location>
        <begin position="30"/>
        <end position="107"/>
    </location>
</feature>
<dbReference type="PANTHER" id="PTHR33326:SF16">
    <property type="match status" value="1"/>
</dbReference>
<evidence type="ECO:0000256" key="1">
    <source>
        <dbReference type="SAM" id="SignalP"/>
    </source>
</evidence>
<comment type="caution">
    <text evidence="3">The sequence shown here is derived from an EMBL/GenBank/DDBJ whole genome shotgun (WGS) entry which is preliminary data.</text>
</comment>
<reference evidence="3 4" key="1">
    <citation type="journal article" date="2019" name="Sci. Rep.">
        <title>A high-quality genome of Eragrostis curvula grass provides insights into Poaceae evolution and supports new strategies to enhance forage quality.</title>
        <authorList>
            <person name="Carballo J."/>
            <person name="Santos B.A.C.M."/>
            <person name="Zappacosta D."/>
            <person name="Garbus I."/>
            <person name="Selva J.P."/>
            <person name="Gallo C.A."/>
            <person name="Diaz A."/>
            <person name="Albertini E."/>
            <person name="Caccamo M."/>
            <person name="Echenique V."/>
        </authorList>
    </citation>
    <scope>NUCLEOTIDE SEQUENCE [LARGE SCALE GENOMIC DNA]</scope>
    <source>
        <strain evidence="4">cv. Victoria</strain>
        <tissue evidence="3">Leaf</tissue>
    </source>
</reference>
<dbReference type="AlphaFoldDB" id="A0A5J9TN81"/>
<dbReference type="Pfam" id="PF12274">
    <property type="entry name" value="DUF3615"/>
    <property type="match status" value="1"/>
</dbReference>
<accession>A0A5J9TN81</accession>